<dbReference type="AlphaFoldDB" id="A0A1H0JUL7"/>
<dbReference type="InterPro" id="IPR012440">
    <property type="entry name" value="DUF1641"/>
</dbReference>
<protein>
    <recommendedName>
        <fullName evidence="3">DUF1641 domain-containing protein</fullName>
    </recommendedName>
</protein>
<sequence>MNEALILEKLDKLSDEVRSMKADILQEVRQELRLTPGTAVQADVAELLGGVDEEYSRENLMTLSTTLLGSLEELNEVVRAVKSGIEFKDDMGPVVKQVYPKSIEFFSELEGEFHIDEVIILLRKTLTNLDTMGEGLDMLRAGVELRDELVPILQLMYPRILRFLNALHEGEFQAEKLGDLLHIILLNIHTLSDLLNMLQPMTELVKEVGVLMKETDVLNGVNVWLDGLQQGSGAVRLAGTLITFMRRVDFSEKQIEDVCRVIDGLDFSYVKPVGPLGLVKKLNDPQVQEAFGFMFMMLQAVGGCLQAYRSGAGSQEVAK</sequence>
<evidence type="ECO:0008006" key="3">
    <source>
        <dbReference type="Google" id="ProtNLM"/>
    </source>
</evidence>
<gene>
    <name evidence="1" type="ORF">SAMN05660330_00334</name>
</gene>
<dbReference type="Pfam" id="PF07849">
    <property type="entry name" value="DUF1641"/>
    <property type="match status" value="1"/>
</dbReference>
<dbReference type="Proteomes" id="UP000199073">
    <property type="component" value="Unassembled WGS sequence"/>
</dbReference>
<evidence type="ECO:0000313" key="2">
    <source>
        <dbReference type="Proteomes" id="UP000199073"/>
    </source>
</evidence>
<dbReference type="RefSeq" id="WP_143005410.1">
    <property type="nucleotide sequence ID" value="NZ_FNJI01000002.1"/>
</dbReference>
<organism evidence="1 2">
    <name type="scientific">Desulforhopalus singaporensis</name>
    <dbReference type="NCBI Taxonomy" id="91360"/>
    <lineage>
        <taxon>Bacteria</taxon>
        <taxon>Pseudomonadati</taxon>
        <taxon>Thermodesulfobacteriota</taxon>
        <taxon>Desulfobulbia</taxon>
        <taxon>Desulfobulbales</taxon>
        <taxon>Desulfocapsaceae</taxon>
        <taxon>Desulforhopalus</taxon>
    </lineage>
</organism>
<dbReference type="EMBL" id="FNJI01000002">
    <property type="protein sequence ID" value="SDO47505.1"/>
    <property type="molecule type" value="Genomic_DNA"/>
</dbReference>
<keyword evidence="2" id="KW-1185">Reference proteome</keyword>
<accession>A0A1H0JUL7</accession>
<dbReference type="OrthoDB" id="5430340at2"/>
<reference evidence="1 2" key="1">
    <citation type="submission" date="2016-10" db="EMBL/GenBank/DDBJ databases">
        <authorList>
            <person name="de Groot N.N."/>
        </authorList>
    </citation>
    <scope>NUCLEOTIDE SEQUENCE [LARGE SCALE GENOMIC DNA]</scope>
    <source>
        <strain evidence="1 2">DSM 12130</strain>
    </source>
</reference>
<name>A0A1H0JUL7_9BACT</name>
<dbReference type="STRING" id="91360.SAMN05660330_00334"/>
<evidence type="ECO:0000313" key="1">
    <source>
        <dbReference type="EMBL" id="SDO47505.1"/>
    </source>
</evidence>
<proteinExistence type="predicted"/>